<evidence type="ECO:0000256" key="2">
    <source>
        <dbReference type="PROSITE-ProRule" id="PRU00302"/>
    </source>
</evidence>
<sequence>MIDFCTADLKRGYSLLQRGHRLEKHLITKLGGISFLDCVEECLRRTRCLSVNYFQPAHFCEVNYKKKESLPEFYFVKVGWYYSERDDWDKAIVGPCSNPNCQENEKCVPKALGAYTCEISDCGIPMNEGISFGNIHDSDAIGIQRKMHITCLDGYEKEGSEVFICQTNGVWKSDLKCKKKYELLGCFEDDHYHVLESGPYSLPINGQSQCASHCATLGSYRYIGLQVRVWIMRGDGNYS</sequence>
<dbReference type="InterPro" id="IPR003609">
    <property type="entry name" value="Pan_app"/>
</dbReference>
<feature type="domain" description="Sushi" evidence="3">
    <location>
        <begin position="120"/>
        <end position="179"/>
    </location>
</feature>
<dbReference type="Pfam" id="PF00024">
    <property type="entry name" value="PAN_1"/>
    <property type="match status" value="1"/>
</dbReference>
<dbReference type="InterPro" id="IPR035976">
    <property type="entry name" value="Sushi/SCR/CCP_sf"/>
</dbReference>
<keyword evidence="1 2" id="KW-1015">Disulfide bond</keyword>
<dbReference type="PROSITE" id="PS50923">
    <property type="entry name" value="SUSHI"/>
    <property type="match status" value="1"/>
</dbReference>
<dbReference type="Gene3D" id="2.10.70.10">
    <property type="entry name" value="Complement Module, domain 1"/>
    <property type="match status" value="1"/>
</dbReference>
<dbReference type="Proteomes" id="UP000694844">
    <property type="component" value="Chromosome 10"/>
</dbReference>
<name>A0A8B8CA86_CRAVI</name>
<evidence type="ECO:0000313" key="4">
    <source>
        <dbReference type="Proteomes" id="UP000694844"/>
    </source>
</evidence>
<keyword evidence="2" id="KW-0768">Sushi</keyword>
<reference evidence="5" key="1">
    <citation type="submission" date="2025-08" db="UniProtKB">
        <authorList>
            <consortium name="RefSeq"/>
        </authorList>
    </citation>
    <scope>IDENTIFICATION</scope>
    <source>
        <tissue evidence="5">Whole sample</tissue>
    </source>
</reference>
<dbReference type="AlphaFoldDB" id="A0A8B8CA86"/>
<dbReference type="SUPFAM" id="SSF57535">
    <property type="entry name" value="Complement control module/SCR domain"/>
    <property type="match status" value="1"/>
</dbReference>
<organism evidence="4 5">
    <name type="scientific">Crassostrea virginica</name>
    <name type="common">Eastern oyster</name>
    <dbReference type="NCBI Taxonomy" id="6565"/>
    <lineage>
        <taxon>Eukaryota</taxon>
        <taxon>Metazoa</taxon>
        <taxon>Spiralia</taxon>
        <taxon>Lophotrochozoa</taxon>
        <taxon>Mollusca</taxon>
        <taxon>Bivalvia</taxon>
        <taxon>Autobranchia</taxon>
        <taxon>Pteriomorphia</taxon>
        <taxon>Ostreida</taxon>
        <taxon>Ostreoidea</taxon>
        <taxon>Ostreidae</taxon>
        <taxon>Crassostrea</taxon>
    </lineage>
</organism>
<evidence type="ECO:0000313" key="5">
    <source>
        <dbReference type="RefSeq" id="XP_022312049.1"/>
    </source>
</evidence>
<proteinExistence type="predicted"/>
<dbReference type="OrthoDB" id="6113960at2759"/>
<evidence type="ECO:0000256" key="1">
    <source>
        <dbReference type="ARBA" id="ARBA00023157"/>
    </source>
</evidence>
<dbReference type="RefSeq" id="XP_022312049.1">
    <property type="nucleotide sequence ID" value="XM_022456341.1"/>
</dbReference>
<dbReference type="Pfam" id="PF00084">
    <property type="entry name" value="Sushi"/>
    <property type="match status" value="1"/>
</dbReference>
<keyword evidence="4" id="KW-1185">Reference proteome</keyword>
<accession>A0A8B8CA86</accession>
<comment type="caution">
    <text evidence="2">Lacks conserved residue(s) required for the propagation of feature annotation.</text>
</comment>
<gene>
    <name evidence="5" type="primary">LOC111117275</name>
</gene>
<protein>
    <submittedName>
        <fullName evidence="5">Uncharacterized protein LOC111117275</fullName>
    </submittedName>
</protein>
<dbReference type="InterPro" id="IPR000436">
    <property type="entry name" value="Sushi_SCR_CCP_dom"/>
</dbReference>
<dbReference type="SUPFAM" id="SSF57414">
    <property type="entry name" value="Hairpin loop containing domain-like"/>
    <property type="match status" value="1"/>
</dbReference>
<feature type="disulfide bond" evidence="2">
    <location>
        <begin position="122"/>
        <end position="165"/>
    </location>
</feature>
<dbReference type="KEGG" id="cvn:111117275"/>
<evidence type="ECO:0000259" key="3">
    <source>
        <dbReference type="PROSITE" id="PS50923"/>
    </source>
</evidence>
<dbReference type="GeneID" id="111117275"/>